<sequence length="156" mass="16783">MSFTGTSPHPDVEVFQGGMVPTSLSFHQAGHVIPNRPGPDVNHDWSNALHSSDVDLGGELYVRKQKSSGTLSGSGSDSRSRTSTSFSAGDTSHIQNHSRGSWLILHGLEADVRRYPMGSTAMIVFAGNRLDFAFALPVVADSPSIHMTERRRVPPG</sequence>
<proteinExistence type="predicted"/>
<reference evidence="2" key="2">
    <citation type="journal article" date="2020" name="Nat. Commun.">
        <title>Large-scale genome sequencing of mycorrhizal fungi provides insights into the early evolution of symbiotic traits.</title>
        <authorList>
            <person name="Miyauchi S."/>
            <person name="Kiss E."/>
            <person name="Kuo A."/>
            <person name="Drula E."/>
            <person name="Kohler A."/>
            <person name="Sanchez-Garcia M."/>
            <person name="Morin E."/>
            <person name="Andreopoulos B."/>
            <person name="Barry K.W."/>
            <person name="Bonito G."/>
            <person name="Buee M."/>
            <person name="Carver A."/>
            <person name="Chen C."/>
            <person name="Cichocki N."/>
            <person name="Clum A."/>
            <person name="Culley D."/>
            <person name="Crous P.W."/>
            <person name="Fauchery L."/>
            <person name="Girlanda M."/>
            <person name="Hayes R.D."/>
            <person name="Keri Z."/>
            <person name="LaButti K."/>
            <person name="Lipzen A."/>
            <person name="Lombard V."/>
            <person name="Magnuson J."/>
            <person name="Maillard F."/>
            <person name="Murat C."/>
            <person name="Nolan M."/>
            <person name="Ohm R.A."/>
            <person name="Pangilinan J."/>
            <person name="Pereira M.F."/>
            <person name="Perotto S."/>
            <person name="Peter M."/>
            <person name="Pfister S."/>
            <person name="Riley R."/>
            <person name="Sitrit Y."/>
            <person name="Stielow J.B."/>
            <person name="Szollosi G."/>
            <person name="Zifcakova L."/>
            <person name="Stursova M."/>
            <person name="Spatafora J.W."/>
            <person name="Tedersoo L."/>
            <person name="Vaario L.M."/>
            <person name="Yamada A."/>
            <person name="Yan M."/>
            <person name="Wang P."/>
            <person name="Xu J."/>
            <person name="Bruns T."/>
            <person name="Baldrian P."/>
            <person name="Vilgalys R."/>
            <person name="Dunand C."/>
            <person name="Henrissat B."/>
            <person name="Grigoriev I.V."/>
            <person name="Hibbett D."/>
            <person name="Nagy L.G."/>
            <person name="Martin F.M."/>
        </authorList>
    </citation>
    <scope>NUCLEOTIDE SEQUENCE</scope>
    <source>
        <strain evidence="2">BED1</strain>
    </source>
</reference>
<reference evidence="2" key="1">
    <citation type="submission" date="2019-10" db="EMBL/GenBank/DDBJ databases">
        <authorList>
            <consortium name="DOE Joint Genome Institute"/>
            <person name="Kuo A."/>
            <person name="Miyauchi S."/>
            <person name="Kiss E."/>
            <person name="Drula E."/>
            <person name="Kohler A."/>
            <person name="Sanchez-Garcia M."/>
            <person name="Andreopoulos B."/>
            <person name="Barry K.W."/>
            <person name="Bonito G."/>
            <person name="Buee M."/>
            <person name="Carver A."/>
            <person name="Chen C."/>
            <person name="Cichocki N."/>
            <person name="Clum A."/>
            <person name="Culley D."/>
            <person name="Crous P.W."/>
            <person name="Fauchery L."/>
            <person name="Girlanda M."/>
            <person name="Hayes R."/>
            <person name="Keri Z."/>
            <person name="LaButti K."/>
            <person name="Lipzen A."/>
            <person name="Lombard V."/>
            <person name="Magnuson J."/>
            <person name="Maillard F."/>
            <person name="Morin E."/>
            <person name="Murat C."/>
            <person name="Nolan M."/>
            <person name="Ohm R."/>
            <person name="Pangilinan J."/>
            <person name="Pereira M."/>
            <person name="Perotto S."/>
            <person name="Peter M."/>
            <person name="Riley R."/>
            <person name="Sitrit Y."/>
            <person name="Stielow B."/>
            <person name="Szollosi G."/>
            <person name="Zifcakova L."/>
            <person name="Stursova M."/>
            <person name="Spatafora J.W."/>
            <person name="Tedersoo L."/>
            <person name="Vaario L.-M."/>
            <person name="Yamada A."/>
            <person name="Yan M."/>
            <person name="Wang P."/>
            <person name="Xu J."/>
            <person name="Bruns T."/>
            <person name="Baldrian P."/>
            <person name="Vilgalys R."/>
            <person name="Henrissat B."/>
            <person name="Grigoriev I.V."/>
            <person name="Hibbett D."/>
            <person name="Nagy L.G."/>
            <person name="Martin F.M."/>
        </authorList>
    </citation>
    <scope>NUCLEOTIDE SEQUENCE</scope>
    <source>
        <strain evidence="2">BED1</strain>
    </source>
</reference>
<feature type="region of interest" description="Disordered" evidence="1">
    <location>
        <begin position="65"/>
        <end position="94"/>
    </location>
</feature>
<name>A0AAD4G5U0_BOLED</name>
<evidence type="ECO:0000313" key="3">
    <source>
        <dbReference type="Proteomes" id="UP001194468"/>
    </source>
</evidence>
<gene>
    <name evidence="2" type="ORF">L210DRAFT_977713</name>
</gene>
<evidence type="ECO:0000313" key="2">
    <source>
        <dbReference type="EMBL" id="KAF8418363.1"/>
    </source>
</evidence>
<dbReference type="EMBL" id="WHUW01000201">
    <property type="protein sequence ID" value="KAF8418363.1"/>
    <property type="molecule type" value="Genomic_DNA"/>
</dbReference>
<dbReference type="AlphaFoldDB" id="A0AAD4G5U0"/>
<keyword evidence="3" id="KW-1185">Reference proteome</keyword>
<feature type="compositionally biased region" description="Low complexity" evidence="1">
    <location>
        <begin position="67"/>
        <end position="87"/>
    </location>
</feature>
<organism evidence="2 3">
    <name type="scientific">Boletus edulis BED1</name>
    <dbReference type="NCBI Taxonomy" id="1328754"/>
    <lineage>
        <taxon>Eukaryota</taxon>
        <taxon>Fungi</taxon>
        <taxon>Dikarya</taxon>
        <taxon>Basidiomycota</taxon>
        <taxon>Agaricomycotina</taxon>
        <taxon>Agaricomycetes</taxon>
        <taxon>Agaricomycetidae</taxon>
        <taxon>Boletales</taxon>
        <taxon>Boletineae</taxon>
        <taxon>Boletaceae</taxon>
        <taxon>Boletoideae</taxon>
        <taxon>Boletus</taxon>
    </lineage>
</organism>
<protein>
    <submittedName>
        <fullName evidence="2">Uncharacterized protein</fullName>
    </submittedName>
</protein>
<evidence type="ECO:0000256" key="1">
    <source>
        <dbReference type="SAM" id="MobiDB-lite"/>
    </source>
</evidence>
<dbReference type="Proteomes" id="UP001194468">
    <property type="component" value="Unassembled WGS sequence"/>
</dbReference>
<comment type="caution">
    <text evidence="2">The sequence shown here is derived from an EMBL/GenBank/DDBJ whole genome shotgun (WGS) entry which is preliminary data.</text>
</comment>
<accession>A0AAD4G5U0</accession>